<dbReference type="EMBL" id="BJXN01000012">
    <property type="protein sequence ID" value="GEM90365.1"/>
    <property type="molecule type" value="Genomic_DNA"/>
</dbReference>
<dbReference type="RefSeq" id="WP_147148036.1">
    <property type="nucleotide sequence ID" value="NZ_BJXN01000012.1"/>
</dbReference>
<dbReference type="InterPro" id="IPR006439">
    <property type="entry name" value="HAD-SF_hydro_IA"/>
</dbReference>
<dbReference type="GO" id="GO:0016787">
    <property type="term" value="F:hydrolase activity"/>
    <property type="evidence" value="ECO:0007669"/>
    <property type="project" value="UniProtKB-KW"/>
</dbReference>
<sequence length="215" mass="23091">MADTVFFDVGGTLILAHPLHWLKPVLDRWGVAADWSRLAEAAPPAFDFYNAHHLQARSFEEALELWRATDRTILEGLGVEDADEVADRLVAAWDDPAIWPLAPHAHEVLAALKARGKKLVVVSNWDGLLPRVLEVVGLAPYFDAVVVSALVGAAKPDARIFNEALARSGARPEATLHVGDSPEADAGGAAAVGITPLLVDPVDPQRDLRTVLEVA</sequence>
<dbReference type="SFLD" id="SFLDG01129">
    <property type="entry name" value="C1.5:_HAD__Beta-PGM__Phosphata"/>
    <property type="match status" value="1"/>
</dbReference>
<comment type="caution">
    <text evidence="1">The sequence shown here is derived from an EMBL/GenBank/DDBJ whole genome shotgun (WGS) entry which is preliminary data.</text>
</comment>
<proteinExistence type="predicted"/>
<dbReference type="NCBIfam" id="TIGR01549">
    <property type="entry name" value="HAD-SF-IA-v1"/>
    <property type="match status" value="1"/>
</dbReference>
<gene>
    <name evidence="1" type="ORF">ODE01S_17990</name>
</gene>
<dbReference type="AlphaFoldDB" id="A0A511RL55"/>
<keyword evidence="1" id="KW-0378">Hydrolase</keyword>
<dbReference type="InterPro" id="IPR036412">
    <property type="entry name" value="HAD-like_sf"/>
</dbReference>
<dbReference type="Gene3D" id="3.40.50.1000">
    <property type="entry name" value="HAD superfamily/HAD-like"/>
    <property type="match status" value="1"/>
</dbReference>
<accession>A0A511RL55</accession>
<dbReference type="SUPFAM" id="SSF56784">
    <property type="entry name" value="HAD-like"/>
    <property type="match status" value="1"/>
</dbReference>
<dbReference type="PRINTS" id="PR00413">
    <property type="entry name" value="HADHALOGNASE"/>
</dbReference>
<dbReference type="PANTHER" id="PTHR46191:SF2">
    <property type="entry name" value="HALOACID DEHALOGENASE-LIKE HYDROLASE DOMAIN-CONTAINING PROTEIN 3"/>
    <property type="match status" value="1"/>
</dbReference>
<name>A0A511RL55_9DEIN</name>
<dbReference type="Pfam" id="PF00702">
    <property type="entry name" value="Hydrolase"/>
    <property type="match status" value="1"/>
</dbReference>
<dbReference type="InterPro" id="IPR044924">
    <property type="entry name" value="HAD-SF_hydro_IA_REG-2-like_cap"/>
</dbReference>
<dbReference type="InterPro" id="IPR051828">
    <property type="entry name" value="HAD-like_hydrolase_domain"/>
</dbReference>
<organism evidence="1 2">
    <name type="scientific">Oceanithermus desulfurans NBRC 100063</name>
    <dbReference type="NCBI Taxonomy" id="1227550"/>
    <lineage>
        <taxon>Bacteria</taxon>
        <taxon>Thermotogati</taxon>
        <taxon>Deinococcota</taxon>
        <taxon>Deinococci</taxon>
        <taxon>Thermales</taxon>
        <taxon>Thermaceae</taxon>
        <taxon>Oceanithermus</taxon>
    </lineage>
</organism>
<reference evidence="1 2" key="1">
    <citation type="submission" date="2019-07" db="EMBL/GenBank/DDBJ databases">
        <title>Whole genome shotgun sequence of Oceanithermus desulfurans NBRC 100063.</title>
        <authorList>
            <person name="Hosoyama A."/>
            <person name="Uohara A."/>
            <person name="Ohji S."/>
            <person name="Ichikawa N."/>
        </authorList>
    </citation>
    <scope>NUCLEOTIDE SEQUENCE [LARGE SCALE GENOMIC DNA]</scope>
    <source>
        <strain evidence="1 2">NBRC 100063</strain>
    </source>
</reference>
<dbReference type="Proteomes" id="UP000321827">
    <property type="component" value="Unassembled WGS sequence"/>
</dbReference>
<dbReference type="NCBIfam" id="TIGR01509">
    <property type="entry name" value="HAD-SF-IA-v3"/>
    <property type="match status" value="1"/>
</dbReference>
<evidence type="ECO:0000313" key="1">
    <source>
        <dbReference type="EMBL" id="GEM90365.1"/>
    </source>
</evidence>
<dbReference type="OrthoDB" id="9809962at2"/>
<dbReference type="SFLD" id="SFLDS00003">
    <property type="entry name" value="Haloacid_Dehalogenase"/>
    <property type="match status" value="1"/>
</dbReference>
<protein>
    <submittedName>
        <fullName evidence="1">Hydrolase</fullName>
    </submittedName>
</protein>
<dbReference type="PANTHER" id="PTHR46191">
    <property type="match status" value="1"/>
</dbReference>
<dbReference type="InterPro" id="IPR023214">
    <property type="entry name" value="HAD_sf"/>
</dbReference>
<evidence type="ECO:0000313" key="2">
    <source>
        <dbReference type="Proteomes" id="UP000321827"/>
    </source>
</evidence>
<dbReference type="Gene3D" id="1.10.150.720">
    <property type="entry name" value="Haloacid dehalogenase-like hydrolase"/>
    <property type="match status" value="1"/>
</dbReference>